<dbReference type="PANTHER" id="PTHR11439:SF495">
    <property type="entry name" value="REVERSE TRANSCRIPTASE, RNA-DEPENDENT DNA POLYMERASE-RELATED"/>
    <property type="match status" value="1"/>
</dbReference>
<evidence type="ECO:0000313" key="4">
    <source>
        <dbReference type="EMBL" id="GEU56868.1"/>
    </source>
</evidence>
<evidence type="ECO:0000256" key="1">
    <source>
        <dbReference type="SAM" id="Coils"/>
    </source>
</evidence>
<name>A0A6L2L579_TANCI</name>
<evidence type="ECO:0000256" key="2">
    <source>
        <dbReference type="SAM" id="MobiDB-lite"/>
    </source>
</evidence>
<feature type="region of interest" description="Disordered" evidence="2">
    <location>
        <begin position="590"/>
        <end position="617"/>
    </location>
</feature>
<proteinExistence type="predicted"/>
<dbReference type="InterPro" id="IPR013103">
    <property type="entry name" value="RVT_2"/>
</dbReference>
<dbReference type="EMBL" id="BKCJ010003736">
    <property type="protein sequence ID" value="GEU56868.1"/>
    <property type="molecule type" value="Genomic_DNA"/>
</dbReference>
<evidence type="ECO:0000259" key="3">
    <source>
        <dbReference type="Pfam" id="PF07727"/>
    </source>
</evidence>
<accession>A0A6L2L579</accession>
<dbReference type="PANTHER" id="PTHR11439">
    <property type="entry name" value="GAG-POL-RELATED RETROTRANSPOSON"/>
    <property type="match status" value="1"/>
</dbReference>
<dbReference type="AlphaFoldDB" id="A0A6L2L579"/>
<dbReference type="Pfam" id="PF07727">
    <property type="entry name" value="RVT_2"/>
    <property type="match status" value="1"/>
</dbReference>
<feature type="compositionally biased region" description="Low complexity" evidence="2">
    <location>
        <begin position="597"/>
        <end position="612"/>
    </location>
</feature>
<feature type="coiled-coil region" evidence="1">
    <location>
        <begin position="104"/>
        <end position="138"/>
    </location>
</feature>
<organism evidence="4">
    <name type="scientific">Tanacetum cinerariifolium</name>
    <name type="common">Dalmatian daisy</name>
    <name type="synonym">Chrysanthemum cinerariifolium</name>
    <dbReference type="NCBI Taxonomy" id="118510"/>
    <lineage>
        <taxon>Eukaryota</taxon>
        <taxon>Viridiplantae</taxon>
        <taxon>Streptophyta</taxon>
        <taxon>Embryophyta</taxon>
        <taxon>Tracheophyta</taxon>
        <taxon>Spermatophyta</taxon>
        <taxon>Magnoliopsida</taxon>
        <taxon>eudicotyledons</taxon>
        <taxon>Gunneridae</taxon>
        <taxon>Pentapetalae</taxon>
        <taxon>asterids</taxon>
        <taxon>campanulids</taxon>
        <taxon>Asterales</taxon>
        <taxon>Asteraceae</taxon>
        <taxon>Asteroideae</taxon>
        <taxon>Anthemideae</taxon>
        <taxon>Anthemidinae</taxon>
        <taxon>Tanacetum</taxon>
    </lineage>
</organism>
<feature type="region of interest" description="Disordered" evidence="2">
    <location>
        <begin position="532"/>
        <end position="564"/>
    </location>
</feature>
<dbReference type="CDD" id="cd09272">
    <property type="entry name" value="RNase_HI_RT_Ty1"/>
    <property type="match status" value="1"/>
</dbReference>
<feature type="domain" description="Reverse transcriptase Ty1/copia-type" evidence="3">
    <location>
        <begin position="673"/>
        <end position="739"/>
    </location>
</feature>
<sequence length="870" mass="97156">MESLSPQEVILNGDSPTPTKIVDGVVQVIAPTTAEQRLAKKNKLKARGTLLMALPDKHQLKFNIHKDSKSLMEAIEKREDINLKFLRSLSSEWKTHTLIWRNKVNLEEQSLDDLFNNLKIYEAEVKDLKQIDADYLEEIDLIWQMAMLIMRARRDFRSPRDNRNKDTPRRTVPVEVSTSNALVSQCDAVGSYDWSFQAEEEPTNYALMAYASSSSSSSPRSDNETSSKNLSKLLESQVCARSGLGYDSQVFNSQVFDYDKLNSFELDDSVPTSPVHDRYTSGEGYYVVPPLYTGTFMPPKPDLVFNDAHNARETVTNVVNVESSSHKTNFEEFNGAYVAFGGNPKGGKISGKGKIKTGKLDFDDVYFVKELKFNLFSVSQMCDKKNSILFIDTECVVLSSDYKLPDENHVLLRVPRENNMYNVNLKNVVPSGDLTCLFAKAILDEASNIEPLVSLNLSVLSATHYKGKFDGKADEGFLVGYFVNSKAFRVFNSRIRISMNYQPVIVGNKPNHNADPQNTDVDAAFDVKENDNEVYVSPSGSDKTKKHDDKAKRADKGKSRVDLSPGVRDLRDEFEEFSVNSTNRVNAASAPVTIAGPNPTNSTNSFNTASPSDTAVSPNFRISRKSSFVDPSNYLDDPDVPALEDIVYSDNEEDVGVEADLSNLETNIYLSTKKELCKAFKKLMKDKFQMSSIGELTFFLGLQVKQKDDGIFISQDKYVAEILRKFGFTYVKSASTPIETEKPLLKDPDGEDVDVHIYRYLKGKPHLGLCYPKDSLFNLVAYSDSDYAGASLDSKSTTGGCQFLGCRLISWQFKKQTVVATSSTETEYVAAASCCAQFWATASIKKANDVVKLQALINRQKVVVTEDVIQ</sequence>
<reference evidence="4" key="1">
    <citation type="journal article" date="2019" name="Sci. Rep.">
        <title>Draft genome of Tanacetum cinerariifolium, the natural source of mosquito coil.</title>
        <authorList>
            <person name="Yamashiro T."/>
            <person name="Shiraishi A."/>
            <person name="Satake H."/>
            <person name="Nakayama K."/>
        </authorList>
    </citation>
    <scope>NUCLEOTIDE SEQUENCE</scope>
</reference>
<protein>
    <submittedName>
        <fullName evidence="4">Copia protein</fullName>
    </submittedName>
</protein>
<keyword evidence="1" id="KW-0175">Coiled coil</keyword>
<gene>
    <name evidence="4" type="ORF">Tci_028846</name>
</gene>
<comment type="caution">
    <text evidence="4">The sequence shown here is derived from an EMBL/GenBank/DDBJ whole genome shotgun (WGS) entry which is preliminary data.</text>
</comment>
<feature type="compositionally biased region" description="Basic and acidic residues" evidence="2">
    <location>
        <begin position="542"/>
        <end position="561"/>
    </location>
</feature>